<evidence type="ECO:0000256" key="7">
    <source>
        <dbReference type="ARBA" id="ARBA00023033"/>
    </source>
</evidence>
<dbReference type="GO" id="GO:0006805">
    <property type="term" value="P:xenobiotic metabolic process"/>
    <property type="evidence" value="ECO:0007669"/>
    <property type="project" value="TreeGrafter"/>
</dbReference>
<dbReference type="GO" id="GO:0008395">
    <property type="term" value="F:steroid hydroxylase activity"/>
    <property type="evidence" value="ECO:0007669"/>
    <property type="project" value="TreeGrafter"/>
</dbReference>
<keyword evidence="4" id="KW-0479">Metal-binding</keyword>
<keyword evidence="8" id="KW-1133">Transmembrane helix</keyword>
<comment type="similarity">
    <text evidence="2">Belongs to the cytochrome P450 family.</text>
</comment>
<dbReference type="InterPro" id="IPR001128">
    <property type="entry name" value="Cyt_P450"/>
</dbReference>
<keyword evidence="8" id="KW-0812">Transmembrane</keyword>
<keyword evidence="5" id="KW-0560">Oxidoreductase</keyword>
<accession>A0A8D8FCJ7</accession>
<name>A0A8D8FCJ7_CULPI</name>
<dbReference type="AlphaFoldDB" id="A0A8D8FCJ7"/>
<evidence type="ECO:0000256" key="2">
    <source>
        <dbReference type="ARBA" id="ARBA00010617"/>
    </source>
</evidence>
<keyword evidence="8" id="KW-0472">Membrane</keyword>
<dbReference type="GO" id="GO:0005506">
    <property type="term" value="F:iron ion binding"/>
    <property type="evidence" value="ECO:0007669"/>
    <property type="project" value="InterPro"/>
</dbReference>
<dbReference type="InterPro" id="IPR050182">
    <property type="entry name" value="Cytochrome_P450_fam2"/>
</dbReference>
<dbReference type="SUPFAM" id="SSF48264">
    <property type="entry name" value="Cytochrome P450"/>
    <property type="match status" value="1"/>
</dbReference>
<evidence type="ECO:0000256" key="8">
    <source>
        <dbReference type="SAM" id="Phobius"/>
    </source>
</evidence>
<feature type="transmembrane region" description="Helical" evidence="8">
    <location>
        <begin position="20"/>
        <end position="40"/>
    </location>
</feature>
<organism evidence="9">
    <name type="scientific">Culex pipiens</name>
    <name type="common">House mosquito</name>
    <dbReference type="NCBI Taxonomy" id="7175"/>
    <lineage>
        <taxon>Eukaryota</taxon>
        <taxon>Metazoa</taxon>
        <taxon>Ecdysozoa</taxon>
        <taxon>Arthropoda</taxon>
        <taxon>Hexapoda</taxon>
        <taxon>Insecta</taxon>
        <taxon>Pterygota</taxon>
        <taxon>Neoptera</taxon>
        <taxon>Endopterygota</taxon>
        <taxon>Diptera</taxon>
        <taxon>Nematocera</taxon>
        <taxon>Culicoidea</taxon>
        <taxon>Culicidae</taxon>
        <taxon>Culicinae</taxon>
        <taxon>Culicini</taxon>
        <taxon>Culex</taxon>
        <taxon>Culex</taxon>
    </lineage>
</organism>
<evidence type="ECO:0000256" key="5">
    <source>
        <dbReference type="ARBA" id="ARBA00023002"/>
    </source>
</evidence>
<dbReference type="GO" id="GO:0020037">
    <property type="term" value="F:heme binding"/>
    <property type="evidence" value="ECO:0007669"/>
    <property type="project" value="InterPro"/>
</dbReference>
<evidence type="ECO:0000256" key="3">
    <source>
        <dbReference type="ARBA" id="ARBA00022617"/>
    </source>
</evidence>
<dbReference type="GO" id="GO:0005737">
    <property type="term" value="C:cytoplasm"/>
    <property type="evidence" value="ECO:0007669"/>
    <property type="project" value="TreeGrafter"/>
</dbReference>
<keyword evidence="7" id="KW-0503">Monooxygenase</keyword>
<evidence type="ECO:0000256" key="4">
    <source>
        <dbReference type="ARBA" id="ARBA00022723"/>
    </source>
</evidence>
<keyword evidence="6" id="KW-0408">Iron</keyword>
<dbReference type="InterPro" id="IPR036396">
    <property type="entry name" value="Cyt_P450_sf"/>
</dbReference>
<dbReference type="GO" id="GO:0006082">
    <property type="term" value="P:organic acid metabolic process"/>
    <property type="evidence" value="ECO:0007669"/>
    <property type="project" value="TreeGrafter"/>
</dbReference>
<evidence type="ECO:0000313" key="9">
    <source>
        <dbReference type="EMBL" id="CAG6465493.1"/>
    </source>
</evidence>
<sequence length="332" mass="38803">MITLSNLRVFNQTSNRSGVGMIATILLCSLVICLVTFRCYRYLFDRPTNFPKGPPRLPLLGGYGIMLMINYKHLHKAATRLSEFYKSKLNGLHVGSYPTVLVNDFDTVKEVLNRREFDGRPDMYMVRIREKNFQRRGIFFIDGPDWKEQRRFMLRYLRDFGFGRRLEQLEVETEAEIRTMIDIIRDGSRYEHERGFCGPDGFVKCPEVFFVCFANVLLYVISGERIERAKAESVFDLGRHSMTFLRCGDDYGTVLSLIPWIRYLFPNATNYNNIRKSNRGVNAFIANVVRKFLDSHAEGRVRCFLDLYFQEMKKTAPKEEGIGFQCRLQVTF</sequence>
<dbReference type="PANTHER" id="PTHR24300:SF376">
    <property type="entry name" value="CYTOCHROME P450 15A1"/>
    <property type="match status" value="1"/>
</dbReference>
<dbReference type="Gene3D" id="1.10.630.10">
    <property type="entry name" value="Cytochrome P450"/>
    <property type="match status" value="1"/>
</dbReference>
<dbReference type="EMBL" id="HBUE01053471">
    <property type="protein sequence ID" value="CAG6465493.1"/>
    <property type="molecule type" value="Transcribed_RNA"/>
</dbReference>
<evidence type="ECO:0000256" key="1">
    <source>
        <dbReference type="ARBA" id="ARBA00001971"/>
    </source>
</evidence>
<dbReference type="PANTHER" id="PTHR24300">
    <property type="entry name" value="CYTOCHROME P450 508A4-RELATED"/>
    <property type="match status" value="1"/>
</dbReference>
<protein>
    <submittedName>
        <fullName evidence="9">Probable cytochrome P450 304a1</fullName>
    </submittedName>
</protein>
<dbReference type="GO" id="GO:0016712">
    <property type="term" value="F:oxidoreductase activity, acting on paired donors, with incorporation or reduction of molecular oxygen, reduced flavin or flavoprotein as one donor, and incorporation of one atom of oxygen"/>
    <property type="evidence" value="ECO:0007669"/>
    <property type="project" value="TreeGrafter"/>
</dbReference>
<reference evidence="9" key="1">
    <citation type="submission" date="2021-05" db="EMBL/GenBank/DDBJ databases">
        <authorList>
            <person name="Alioto T."/>
            <person name="Alioto T."/>
            <person name="Gomez Garrido J."/>
        </authorList>
    </citation>
    <scope>NUCLEOTIDE SEQUENCE</scope>
</reference>
<proteinExistence type="inferred from homology"/>
<evidence type="ECO:0000256" key="6">
    <source>
        <dbReference type="ARBA" id="ARBA00023004"/>
    </source>
</evidence>
<dbReference type="Pfam" id="PF00067">
    <property type="entry name" value="p450"/>
    <property type="match status" value="1"/>
</dbReference>
<keyword evidence="3" id="KW-0349">Heme</keyword>
<comment type="cofactor">
    <cofactor evidence="1">
        <name>heme</name>
        <dbReference type="ChEBI" id="CHEBI:30413"/>
    </cofactor>
</comment>